<dbReference type="PROSITE" id="PS50893">
    <property type="entry name" value="ABC_TRANSPORTER_2"/>
    <property type="match status" value="1"/>
</dbReference>
<proteinExistence type="inferred from homology"/>
<keyword evidence="13" id="KW-1185">Reference proteome</keyword>
<dbReference type="RefSeq" id="WP_369775569.1">
    <property type="nucleotide sequence ID" value="NZ_JBGEHV010000069.1"/>
</dbReference>
<evidence type="ECO:0000256" key="2">
    <source>
        <dbReference type="ARBA" id="ARBA00022448"/>
    </source>
</evidence>
<dbReference type="InterPro" id="IPR017871">
    <property type="entry name" value="ABC_transporter-like_CS"/>
</dbReference>
<sequence>MATGIEVEGLAKRLGKKEALRGLTFEAATGKVVSLLGPNGAGKTTTVRILSTLIQPDSGNARICGQDVVQDAKAVRALIGLTGQYAAVDEIMSGAENLEMIGRLYRLSKSAARGRARELLDRLDLAKVADDQVRTYSGGMRRRLDLAASLVLRPRVLFLDEPTTGLDVRSRLDLWAEIESLVADGTTVLLTTQYLEEADRLADEVVVVESGQVIEQGTPAQLKRRVGGKRLEVALADPADLATALEISRPVAEGEPSSDPKTGHYVVALRGDDIDAVPRLLRDLESARIGVIDIGLREPTLDDVFLAMTGRAPGVGEQTPSDAAETSGTGA</sequence>
<organism evidence="12 13">
    <name type="scientific">Saccharopolyspora cebuensis</name>
    <dbReference type="NCBI Taxonomy" id="418759"/>
    <lineage>
        <taxon>Bacteria</taxon>
        <taxon>Bacillati</taxon>
        <taxon>Actinomycetota</taxon>
        <taxon>Actinomycetes</taxon>
        <taxon>Pseudonocardiales</taxon>
        <taxon>Pseudonocardiaceae</taxon>
        <taxon>Saccharopolyspora</taxon>
    </lineage>
</organism>
<dbReference type="Proteomes" id="UP001564626">
    <property type="component" value="Unassembled WGS sequence"/>
</dbReference>
<evidence type="ECO:0000256" key="5">
    <source>
        <dbReference type="ARBA" id="ARBA00022840"/>
    </source>
</evidence>
<evidence type="ECO:0000256" key="4">
    <source>
        <dbReference type="ARBA" id="ARBA00022741"/>
    </source>
</evidence>
<dbReference type="GO" id="GO:0005524">
    <property type="term" value="F:ATP binding"/>
    <property type="evidence" value="ECO:0007669"/>
    <property type="project" value="UniProtKB-KW"/>
</dbReference>
<evidence type="ECO:0000313" key="12">
    <source>
        <dbReference type="EMBL" id="MEY8042896.1"/>
    </source>
</evidence>
<dbReference type="InterPro" id="IPR003593">
    <property type="entry name" value="AAA+_ATPase"/>
</dbReference>
<dbReference type="Pfam" id="PF00005">
    <property type="entry name" value="ABC_tran"/>
    <property type="match status" value="1"/>
</dbReference>
<protein>
    <submittedName>
        <fullName evidence="12">ATP-binding cassette domain-containing protein</fullName>
    </submittedName>
</protein>
<dbReference type="PROSITE" id="PS00211">
    <property type="entry name" value="ABC_TRANSPORTER_1"/>
    <property type="match status" value="1"/>
</dbReference>
<evidence type="ECO:0000256" key="7">
    <source>
        <dbReference type="ARBA" id="ARBA00023136"/>
    </source>
</evidence>
<name>A0ABV4CSX0_9PSEU</name>
<evidence type="ECO:0000256" key="6">
    <source>
        <dbReference type="ARBA" id="ARBA00022967"/>
    </source>
</evidence>
<feature type="domain" description="ABC transporter" evidence="11">
    <location>
        <begin position="5"/>
        <end position="235"/>
    </location>
</feature>
<evidence type="ECO:0000256" key="10">
    <source>
        <dbReference type="SAM" id="MobiDB-lite"/>
    </source>
</evidence>
<evidence type="ECO:0000259" key="11">
    <source>
        <dbReference type="PROSITE" id="PS50893"/>
    </source>
</evidence>
<comment type="subcellular location">
    <subcellularLocation>
        <location evidence="1">Cell membrane</location>
        <topology evidence="1">Peripheral membrane protein</topology>
        <orientation evidence="1">Cytoplasmic side</orientation>
    </subcellularLocation>
</comment>
<evidence type="ECO:0000256" key="8">
    <source>
        <dbReference type="ARBA" id="ARBA00023251"/>
    </source>
</evidence>
<evidence type="ECO:0000313" key="13">
    <source>
        <dbReference type="Proteomes" id="UP001564626"/>
    </source>
</evidence>
<feature type="compositionally biased region" description="Polar residues" evidence="10">
    <location>
        <begin position="318"/>
        <end position="331"/>
    </location>
</feature>
<dbReference type="InterPro" id="IPR003439">
    <property type="entry name" value="ABC_transporter-like_ATP-bd"/>
</dbReference>
<gene>
    <name evidence="12" type="ORF">AB8O55_26110</name>
</gene>
<reference evidence="12 13" key="1">
    <citation type="submission" date="2024-08" db="EMBL/GenBank/DDBJ databases">
        <title>Genome mining of Saccharopolyspora cebuensis PGLac3 from Nigerian medicinal plant.</title>
        <authorList>
            <person name="Ezeobiora C.E."/>
            <person name="Igbokwe N.H."/>
            <person name="Amin D.H."/>
            <person name="Mendie U.E."/>
        </authorList>
    </citation>
    <scope>NUCLEOTIDE SEQUENCE [LARGE SCALE GENOMIC DNA]</scope>
    <source>
        <strain evidence="12 13">PGLac3</strain>
    </source>
</reference>
<keyword evidence="5 12" id="KW-0067">ATP-binding</keyword>
<keyword evidence="3" id="KW-1003">Cell membrane</keyword>
<feature type="region of interest" description="Disordered" evidence="10">
    <location>
        <begin position="311"/>
        <end position="331"/>
    </location>
</feature>
<dbReference type="InterPro" id="IPR025302">
    <property type="entry name" value="DrrA1/2-like_C"/>
</dbReference>
<dbReference type="PANTHER" id="PTHR42711">
    <property type="entry name" value="ABC TRANSPORTER ATP-BINDING PROTEIN"/>
    <property type="match status" value="1"/>
</dbReference>
<keyword evidence="4" id="KW-0547">Nucleotide-binding</keyword>
<dbReference type="Pfam" id="PF13732">
    <property type="entry name" value="DrrA1-3_C"/>
    <property type="match status" value="1"/>
</dbReference>
<dbReference type="PANTHER" id="PTHR42711:SF19">
    <property type="entry name" value="DOXORUBICIN RESISTANCE ATP-BINDING PROTEIN DRRA"/>
    <property type="match status" value="1"/>
</dbReference>
<evidence type="ECO:0000256" key="9">
    <source>
        <dbReference type="ARBA" id="ARBA00049985"/>
    </source>
</evidence>
<dbReference type="EMBL" id="JBGEHV010000069">
    <property type="protein sequence ID" value="MEY8042896.1"/>
    <property type="molecule type" value="Genomic_DNA"/>
</dbReference>
<dbReference type="Gene3D" id="3.40.50.300">
    <property type="entry name" value="P-loop containing nucleotide triphosphate hydrolases"/>
    <property type="match status" value="1"/>
</dbReference>
<dbReference type="InterPro" id="IPR027417">
    <property type="entry name" value="P-loop_NTPase"/>
</dbReference>
<dbReference type="SMART" id="SM00382">
    <property type="entry name" value="AAA"/>
    <property type="match status" value="1"/>
</dbReference>
<accession>A0ABV4CSX0</accession>
<comment type="caution">
    <text evidence="12">The sequence shown here is derived from an EMBL/GenBank/DDBJ whole genome shotgun (WGS) entry which is preliminary data.</text>
</comment>
<keyword evidence="2" id="KW-0813">Transport</keyword>
<keyword evidence="7" id="KW-0472">Membrane</keyword>
<keyword evidence="6" id="KW-1278">Translocase</keyword>
<evidence type="ECO:0000256" key="3">
    <source>
        <dbReference type="ARBA" id="ARBA00022475"/>
    </source>
</evidence>
<comment type="similarity">
    <text evidence="9">Belongs to the ABC transporter superfamily. Drug exporter-1 (DrugE1) (TC 3.A.1.105) family.</text>
</comment>
<evidence type="ECO:0000256" key="1">
    <source>
        <dbReference type="ARBA" id="ARBA00004413"/>
    </source>
</evidence>
<dbReference type="InterPro" id="IPR050763">
    <property type="entry name" value="ABC_transporter_ATP-binding"/>
</dbReference>
<dbReference type="NCBIfam" id="TIGR01188">
    <property type="entry name" value="drrA"/>
    <property type="match status" value="1"/>
</dbReference>
<keyword evidence="8" id="KW-0046">Antibiotic resistance</keyword>
<dbReference type="SUPFAM" id="SSF52540">
    <property type="entry name" value="P-loop containing nucleoside triphosphate hydrolases"/>
    <property type="match status" value="1"/>
</dbReference>
<dbReference type="InterPro" id="IPR005894">
    <property type="entry name" value="DrrA"/>
</dbReference>